<accession>A0A7W3JA47</accession>
<protein>
    <recommendedName>
        <fullName evidence="5">Acyl-CoA synthetase</fullName>
    </recommendedName>
</protein>
<dbReference type="RefSeq" id="WP_182617640.1">
    <property type="nucleotide sequence ID" value="NZ_BAAATF010000003.1"/>
</dbReference>
<dbReference type="SUPFAM" id="SSF56801">
    <property type="entry name" value="Acetyl-CoA synthetase-like"/>
    <property type="match status" value="1"/>
</dbReference>
<evidence type="ECO:0000256" key="3">
    <source>
        <dbReference type="ARBA" id="ARBA00022832"/>
    </source>
</evidence>
<evidence type="ECO:0000256" key="4">
    <source>
        <dbReference type="ARBA" id="ARBA00023098"/>
    </source>
</evidence>
<dbReference type="Gene3D" id="3.40.50.12780">
    <property type="entry name" value="N-terminal domain of ligase-like"/>
    <property type="match status" value="1"/>
</dbReference>
<dbReference type="GO" id="GO:0016020">
    <property type="term" value="C:membrane"/>
    <property type="evidence" value="ECO:0007669"/>
    <property type="project" value="TreeGrafter"/>
</dbReference>
<dbReference type="CDD" id="cd05907">
    <property type="entry name" value="VL_LC_FACS_like"/>
    <property type="match status" value="1"/>
</dbReference>
<comment type="similarity">
    <text evidence="1">Belongs to the ATP-dependent AMP-binding enzyme family.</text>
</comment>
<sequence>MDEIFSPILIELPPTSNLNDVLAERVGAGADKPMMEVPAGKGEPWRVVTAGEFDAQVVAVAKGLVAHGIEPGDRVGIMCRTRYEWAVLDFAAWAAGAVPVPVYETSSAEQVEWILSDAEVKLVFTETAAHAATVAEVRDAVPLVTDVLVIDDGALDAVAADGKDVPDAEITRRRGLSGLDDLATIIYTSGTTGRPKGAELTHRNFASLAVNAVEAVPEVFAKEGGRTLLFIPMAHVFARYIHVLAVAGGVVTGHWADTSTLVNGLGEFKPTFILAVPRVFEKVYNTAEQTAAAGGKAKIFHWATATGIAWSRALDTPSGPGLGLRLQHAVASALVFSKLRARLGGQAEFAVSGGGPLGERLGHFYRGLGLKVLEGYGLTESTAPTSVNRPTATKIGSVGLQLPGCGAKIAEDGEILLKGHHIFRAYHKNEAATAESFTEDGWFRTGDLGVLDDDGFLTITGRKKEIIVTAGGKNVAPSMLEDRIRAHALVSQCVVVGDGKPYIGALFTLDAEGLPGWLKMHGKPAMSVDEARKDPDVLAALDGAVQRANKSVSKAESIRKYTVLAGDLTIENGYLTPKQSVKRAVFLKDYDADVERLYADKNKDSLHLLN</sequence>
<evidence type="ECO:0000259" key="6">
    <source>
        <dbReference type="Pfam" id="PF00501"/>
    </source>
</evidence>
<dbReference type="Pfam" id="PF23562">
    <property type="entry name" value="AMP-binding_C_3"/>
    <property type="match status" value="1"/>
</dbReference>
<dbReference type="InterPro" id="IPR042099">
    <property type="entry name" value="ANL_N_sf"/>
</dbReference>
<keyword evidence="2 7" id="KW-0436">Ligase</keyword>
<dbReference type="GO" id="GO:0004467">
    <property type="term" value="F:long-chain fatty acid-CoA ligase activity"/>
    <property type="evidence" value="ECO:0007669"/>
    <property type="project" value="TreeGrafter"/>
</dbReference>
<evidence type="ECO:0000313" key="7">
    <source>
        <dbReference type="EMBL" id="MBA8809071.1"/>
    </source>
</evidence>
<organism evidence="7 8">
    <name type="scientific">Promicromonospora sukumoe</name>
    <dbReference type="NCBI Taxonomy" id="88382"/>
    <lineage>
        <taxon>Bacteria</taxon>
        <taxon>Bacillati</taxon>
        <taxon>Actinomycetota</taxon>
        <taxon>Actinomycetes</taxon>
        <taxon>Micrococcales</taxon>
        <taxon>Promicromonosporaceae</taxon>
        <taxon>Promicromonospora</taxon>
    </lineage>
</organism>
<gene>
    <name evidence="7" type="ORF">FHX71_003013</name>
</gene>
<keyword evidence="4" id="KW-0443">Lipid metabolism</keyword>
<dbReference type="EMBL" id="JACGWV010000001">
    <property type="protein sequence ID" value="MBA8809071.1"/>
    <property type="molecule type" value="Genomic_DNA"/>
</dbReference>
<name>A0A7W3JA47_9MICO</name>
<dbReference type="PANTHER" id="PTHR43272:SF32">
    <property type="entry name" value="AMP-DEPENDENT SYNTHETASE_LIGASE DOMAIN-CONTAINING PROTEIN"/>
    <property type="match status" value="1"/>
</dbReference>
<dbReference type="Proteomes" id="UP000540568">
    <property type="component" value="Unassembled WGS sequence"/>
</dbReference>
<evidence type="ECO:0000313" key="8">
    <source>
        <dbReference type="Proteomes" id="UP000540568"/>
    </source>
</evidence>
<evidence type="ECO:0000256" key="5">
    <source>
        <dbReference type="ARBA" id="ARBA00032875"/>
    </source>
</evidence>
<keyword evidence="8" id="KW-1185">Reference proteome</keyword>
<dbReference type="PROSITE" id="PS00455">
    <property type="entry name" value="AMP_BINDING"/>
    <property type="match status" value="1"/>
</dbReference>
<feature type="domain" description="AMP-dependent synthetase/ligase" evidence="6">
    <location>
        <begin position="37"/>
        <end position="427"/>
    </location>
</feature>
<dbReference type="AlphaFoldDB" id="A0A7W3JA47"/>
<keyword evidence="3" id="KW-0276">Fatty acid metabolism</keyword>
<dbReference type="InterPro" id="IPR000873">
    <property type="entry name" value="AMP-dep_synth/lig_dom"/>
</dbReference>
<dbReference type="PANTHER" id="PTHR43272">
    <property type="entry name" value="LONG-CHAIN-FATTY-ACID--COA LIGASE"/>
    <property type="match status" value="1"/>
</dbReference>
<evidence type="ECO:0000256" key="2">
    <source>
        <dbReference type="ARBA" id="ARBA00022598"/>
    </source>
</evidence>
<reference evidence="7 8" key="1">
    <citation type="submission" date="2020-07" db="EMBL/GenBank/DDBJ databases">
        <title>Sequencing the genomes of 1000 actinobacteria strains.</title>
        <authorList>
            <person name="Klenk H.-P."/>
        </authorList>
    </citation>
    <scope>NUCLEOTIDE SEQUENCE [LARGE SCALE GENOMIC DNA]</scope>
    <source>
        <strain evidence="7 8">DSM 44121</strain>
    </source>
</reference>
<evidence type="ECO:0000256" key="1">
    <source>
        <dbReference type="ARBA" id="ARBA00006432"/>
    </source>
</evidence>
<proteinExistence type="inferred from homology"/>
<dbReference type="InterPro" id="IPR020845">
    <property type="entry name" value="AMP-binding_CS"/>
</dbReference>
<comment type="caution">
    <text evidence="7">The sequence shown here is derived from an EMBL/GenBank/DDBJ whole genome shotgun (WGS) entry which is preliminary data.</text>
</comment>
<dbReference type="Pfam" id="PF00501">
    <property type="entry name" value="AMP-binding"/>
    <property type="match status" value="1"/>
</dbReference>